<evidence type="ECO:0000313" key="2">
    <source>
        <dbReference type="Proteomes" id="UP000608955"/>
    </source>
</evidence>
<evidence type="ECO:0000313" key="1">
    <source>
        <dbReference type="EMBL" id="GHD91998.1"/>
    </source>
</evidence>
<dbReference type="AlphaFoldDB" id="A0A918Y638"/>
<sequence length="88" mass="9113">MDESASAQVRGAGSDFFETAKAWYAVGSTPSRPVPLAAGGRPGGGARVYAGPGARFVAPALPAATAVTDRKPPWKAWSTSPTWPLPFR</sequence>
<protein>
    <submittedName>
        <fullName evidence="1">Uncharacterized protein</fullName>
    </submittedName>
</protein>
<keyword evidence="2" id="KW-1185">Reference proteome</keyword>
<dbReference type="Proteomes" id="UP000608955">
    <property type="component" value="Unassembled WGS sequence"/>
</dbReference>
<proteinExistence type="predicted"/>
<accession>A0A918Y638</accession>
<dbReference type="EMBL" id="BMVF01000011">
    <property type="protein sequence ID" value="GHD91998.1"/>
    <property type="molecule type" value="Genomic_DNA"/>
</dbReference>
<reference evidence="1" key="1">
    <citation type="journal article" date="2014" name="Int. J. Syst. Evol. Microbiol.">
        <title>Complete genome sequence of Corynebacterium casei LMG S-19264T (=DSM 44701T), isolated from a smear-ripened cheese.</title>
        <authorList>
            <consortium name="US DOE Joint Genome Institute (JGI-PGF)"/>
            <person name="Walter F."/>
            <person name="Albersmeier A."/>
            <person name="Kalinowski J."/>
            <person name="Ruckert C."/>
        </authorList>
    </citation>
    <scope>NUCLEOTIDE SEQUENCE</scope>
    <source>
        <strain evidence="1">JCM 4654</strain>
    </source>
</reference>
<organism evidence="1 2">
    <name type="scientific">Streptomyces naganishii JCM 4654</name>
    <dbReference type="NCBI Taxonomy" id="1306179"/>
    <lineage>
        <taxon>Bacteria</taxon>
        <taxon>Bacillati</taxon>
        <taxon>Actinomycetota</taxon>
        <taxon>Actinomycetes</taxon>
        <taxon>Kitasatosporales</taxon>
        <taxon>Streptomycetaceae</taxon>
        <taxon>Streptomyces</taxon>
    </lineage>
</organism>
<comment type="caution">
    <text evidence="1">The sequence shown here is derived from an EMBL/GenBank/DDBJ whole genome shotgun (WGS) entry which is preliminary data.</text>
</comment>
<reference evidence="1" key="2">
    <citation type="submission" date="2020-09" db="EMBL/GenBank/DDBJ databases">
        <authorList>
            <person name="Sun Q."/>
            <person name="Ohkuma M."/>
        </authorList>
    </citation>
    <scope>NUCLEOTIDE SEQUENCE</scope>
    <source>
        <strain evidence="1">JCM 4654</strain>
    </source>
</reference>
<name>A0A918Y638_9ACTN</name>
<gene>
    <name evidence="1" type="ORF">GCM10010508_42990</name>
</gene>